<reference evidence="4 5" key="1">
    <citation type="submission" date="2016-10" db="EMBL/GenBank/DDBJ databases">
        <authorList>
            <person name="de Groot N.N."/>
        </authorList>
    </citation>
    <scope>NUCLEOTIDE SEQUENCE [LARGE SCALE GENOMIC DNA]</scope>
    <source>
        <strain evidence="4 5">DSM 28286</strain>
    </source>
</reference>
<keyword evidence="2" id="KW-0676">Redox-active center</keyword>
<sequence length="166" mass="17981">MKSALLYILLAAVGLVTTSFVSPGIFSGEIKYSSVKEVAVKKDGGITFIEQDWDKALKTAQSQNKLVFLDIYATWCGPCKMLKQYTFTDAKVGEFFNKNFINVSVDGEKGVGPGLAEKYAIEGYPTLIIADASGKPVLITAGYLPSDVLLNFANEALKRSGKQPVK</sequence>
<dbReference type="PROSITE" id="PS51352">
    <property type="entry name" value="THIOREDOXIN_2"/>
    <property type="match status" value="1"/>
</dbReference>
<dbReference type="PROSITE" id="PS00194">
    <property type="entry name" value="THIOREDOXIN_1"/>
    <property type="match status" value="1"/>
</dbReference>
<dbReference type="RefSeq" id="WP_090659462.1">
    <property type="nucleotide sequence ID" value="NZ_FOXQ01000008.1"/>
</dbReference>
<dbReference type="AlphaFoldDB" id="A0A1I5XCX5"/>
<evidence type="ECO:0000259" key="3">
    <source>
        <dbReference type="PROSITE" id="PS51352"/>
    </source>
</evidence>
<dbReference type="SUPFAM" id="SSF52833">
    <property type="entry name" value="Thioredoxin-like"/>
    <property type="match status" value="1"/>
</dbReference>
<dbReference type="InterPro" id="IPR051099">
    <property type="entry name" value="AGR/TXD"/>
</dbReference>
<gene>
    <name evidence="4" type="ORF">SAMN05444277_108101</name>
</gene>
<feature type="domain" description="Thioredoxin" evidence="3">
    <location>
        <begin position="11"/>
        <end position="158"/>
    </location>
</feature>
<dbReference type="InterPro" id="IPR017937">
    <property type="entry name" value="Thioredoxin_CS"/>
</dbReference>
<dbReference type="InterPro" id="IPR013766">
    <property type="entry name" value="Thioredoxin_domain"/>
</dbReference>
<evidence type="ECO:0000256" key="1">
    <source>
        <dbReference type="ARBA" id="ARBA00022729"/>
    </source>
</evidence>
<keyword evidence="1" id="KW-0732">Signal</keyword>
<dbReference type="Proteomes" id="UP000199031">
    <property type="component" value="Unassembled WGS sequence"/>
</dbReference>
<evidence type="ECO:0000313" key="5">
    <source>
        <dbReference type="Proteomes" id="UP000199031"/>
    </source>
</evidence>
<proteinExistence type="predicted"/>
<dbReference type="PANTHER" id="PTHR15337">
    <property type="entry name" value="ANTERIOR GRADIENT PROTEIN-RELATED"/>
    <property type="match status" value="1"/>
</dbReference>
<accession>A0A1I5XCX5</accession>
<name>A0A1I5XCX5_9BACT</name>
<dbReference type="EMBL" id="FOXQ01000008">
    <property type="protein sequence ID" value="SFQ29829.1"/>
    <property type="molecule type" value="Genomic_DNA"/>
</dbReference>
<dbReference type="Gene3D" id="3.40.30.10">
    <property type="entry name" value="Glutaredoxin"/>
    <property type="match status" value="1"/>
</dbReference>
<organism evidence="4 5">
    <name type="scientific">Parafilimonas terrae</name>
    <dbReference type="NCBI Taxonomy" id="1465490"/>
    <lineage>
        <taxon>Bacteria</taxon>
        <taxon>Pseudomonadati</taxon>
        <taxon>Bacteroidota</taxon>
        <taxon>Chitinophagia</taxon>
        <taxon>Chitinophagales</taxon>
        <taxon>Chitinophagaceae</taxon>
        <taxon>Parafilimonas</taxon>
    </lineage>
</organism>
<evidence type="ECO:0000313" key="4">
    <source>
        <dbReference type="EMBL" id="SFQ29829.1"/>
    </source>
</evidence>
<protein>
    <submittedName>
        <fullName evidence="4">Thioredoxin-like</fullName>
    </submittedName>
</protein>
<dbReference type="STRING" id="1465490.SAMN05444277_108101"/>
<dbReference type="OrthoDB" id="120730at2"/>
<evidence type="ECO:0000256" key="2">
    <source>
        <dbReference type="ARBA" id="ARBA00023284"/>
    </source>
</evidence>
<dbReference type="Pfam" id="PF13899">
    <property type="entry name" value="Thioredoxin_7"/>
    <property type="match status" value="1"/>
</dbReference>
<dbReference type="InterPro" id="IPR036249">
    <property type="entry name" value="Thioredoxin-like_sf"/>
</dbReference>
<dbReference type="PANTHER" id="PTHR15337:SF11">
    <property type="entry name" value="THIOREDOXIN DOMAIN-CONTAINING PROTEIN"/>
    <property type="match status" value="1"/>
</dbReference>
<keyword evidence="5" id="KW-1185">Reference proteome</keyword>